<gene>
    <name evidence="3" type="ORF">Q2100_22185</name>
</gene>
<dbReference type="Pfam" id="PF25547">
    <property type="entry name" value="WXG100_2"/>
    <property type="match status" value="1"/>
</dbReference>
<evidence type="ECO:0000313" key="3">
    <source>
        <dbReference type="EMBL" id="MDO3638463.1"/>
    </source>
</evidence>
<dbReference type="EMBL" id="JAUMSQ010000212">
    <property type="protein sequence ID" value="MDO3638463.1"/>
    <property type="molecule type" value="Genomic_DNA"/>
</dbReference>
<feature type="domain" description="Outer membrane channel protein CpnT-like N-terminal" evidence="2">
    <location>
        <begin position="141"/>
        <end position="230"/>
    </location>
</feature>
<evidence type="ECO:0000313" key="4">
    <source>
        <dbReference type="Proteomes" id="UP001168823"/>
    </source>
</evidence>
<evidence type="ECO:0000259" key="2">
    <source>
        <dbReference type="Pfam" id="PF25547"/>
    </source>
</evidence>
<dbReference type="Proteomes" id="UP001168823">
    <property type="component" value="Unassembled WGS sequence"/>
</dbReference>
<protein>
    <recommendedName>
        <fullName evidence="2">Outer membrane channel protein CpnT-like N-terminal domain-containing protein</fullName>
    </recommendedName>
</protein>
<reference evidence="3" key="1">
    <citation type="submission" date="2023-07" db="EMBL/GenBank/DDBJ databases">
        <title>Mycolicibacterium sp. nov., a novel bacterial species.</title>
        <authorList>
            <person name="Cao Y."/>
        </authorList>
    </citation>
    <scope>NUCLEOTIDE SEQUENCE</scope>
    <source>
        <strain evidence="3">KC 300</strain>
    </source>
</reference>
<feature type="non-terminal residue" evidence="3">
    <location>
        <position position="533"/>
    </location>
</feature>
<comment type="caution">
    <text evidence="3">The sequence shown here is derived from an EMBL/GenBank/DDBJ whole genome shotgun (WGS) entry which is preliminary data.</text>
</comment>
<organism evidence="3 4">
    <name type="scientific">Mycolicibacterium arseniciresistens</name>
    <dbReference type="NCBI Taxonomy" id="3062257"/>
    <lineage>
        <taxon>Bacteria</taxon>
        <taxon>Bacillati</taxon>
        <taxon>Actinomycetota</taxon>
        <taxon>Actinomycetes</taxon>
        <taxon>Mycobacteriales</taxon>
        <taxon>Mycobacteriaceae</taxon>
        <taxon>Mycolicibacterium</taxon>
    </lineage>
</organism>
<keyword evidence="4" id="KW-1185">Reference proteome</keyword>
<name>A0ABT8UKY6_9MYCO</name>
<dbReference type="InterPro" id="IPR057746">
    <property type="entry name" value="CpnT-like_N"/>
</dbReference>
<feature type="region of interest" description="Disordered" evidence="1">
    <location>
        <begin position="427"/>
        <end position="533"/>
    </location>
</feature>
<proteinExistence type="predicted"/>
<sequence>MRIEVDPQILIGAGKSMGSLGGQLAALMGALGPMLSDGIASGKDPAGFEFALQYEDTAQKFSDGLAAAANAFKAVGYKLEASGHNYANADAVSTIGGSGPTGRVGEVPSETKAADAAASPNGNVVHAPANWPIVLPFLRFAIWPSGNPSLLRVTAEQWRNLAKGFSVIGNEVAGSKTAVSTQKIPEGPQIAKAHDDLAAGVSDLASRASELATLVEDFARVVQETQDAIRRLLDRFSLGGALDFLGGIVTGEADDILREIARDIDTAFDNMQRQVKAVGALLGELTEALGDTVTKLQQHVDVTLRELLGDEVGGAISAAFKVQTDLTTGVLTGVLNTVAGTVAMADIDTWQGMAETAWAVIQDPTKADDVAIAVAQEFFATDKITGDNPARGIGEAGFNVATLFLPGGALSKTGLAAKGVNAARRGFGNSDAPAPDTAPTFGSHDLEGLDDVPGVGTRPTDVTDVRPGAIPDSVIGPVAPNGIDAPPNPRGLEGPAGPPDPPAPTGAPGGREGHGDGGGSGPPPPPDPPERTP</sequence>
<feature type="compositionally biased region" description="Pro residues" evidence="1">
    <location>
        <begin position="496"/>
        <end position="505"/>
    </location>
</feature>
<evidence type="ECO:0000256" key="1">
    <source>
        <dbReference type="SAM" id="MobiDB-lite"/>
    </source>
</evidence>
<accession>A0ABT8UKY6</accession>